<dbReference type="PANTHER" id="PTHR11839">
    <property type="entry name" value="UDP/ADP-SUGAR PYROPHOSPHATASE"/>
    <property type="match status" value="1"/>
</dbReference>
<keyword evidence="10" id="KW-1185">Reference proteome</keyword>
<dbReference type="EMBL" id="PVTH01000002">
    <property type="protein sequence ID" value="PRY54616.1"/>
    <property type="molecule type" value="Genomic_DNA"/>
</dbReference>
<dbReference type="GO" id="GO:0019693">
    <property type="term" value="P:ribose phosphate metabolic process"/>
    <property type="evidence" value="ECO:0007669"/>
    <property type="project" value="TreeGrafter"/>
</dbReference>
<organism evidence="9 10">
    <name type="scientific">Arcticibacter pallidicorallinus</name>
    <dbReference type="NCBI Taxonomy" id="1259464"/>
    <lineage>
        <taxon>Bacteria</taxon>
        <taxon>Pseudomonadati</taxon>
        <taxon>Bacteroidota</taxon>
        <taxon>Sphingobacteriia</taxon>
        <taxon>Sphingobacteriales</taxon>
        <taxon>Sphingobacteriaceae</taxon>
        <taxon>Arcticibacter</taxon>
    </lineage>
</organism>
<name>A0A2T0U9L8_9SPHI</name>
<comment type="catalytic activity">
    <reaction evidence="1">
        <text>GDP-alpha-D-mannose + H2O = alpha-D-mannose 1-phosphate + GMP + 2 H(+)</text>
        <dbReference type="Rhea" id="RHEA:27978"/>
        <dbReference type="ChEBI" id="CHEBI:15377"/>
        <dbReference type="ChEBI" id="CHEBI:15378"/>
        <dbReference type="ChEBI" id="CHEBI:57527"/>
        <dbReference type="ChEBI" id="CHEBI:58115"/>
        <dbReference type="ChEBI" id="CHEBI:58409"/>
    </reaction>
</comment>
<dbReference type="PANTHER" id="PTHR11839:SF18">
    <property type="entry name" value="NUDIX HYDROLASE DOMAIN-CONTAINING PROTEIN"/>
    <property type="match status" value="1"/>
</dbReference>
<reference evidence="9 10" key="1">
    <citation type="submission" date="2018-03" db="EMBL/GenBank/DDBJ databases">
        <title>Genomic Encyclopedia of Type Strains, Phase III (KMG-III): the genomes of soil and plant-associated and newly described type strains.</title>
        <authorList>
            <person name="Whitman W."/>
        </authorList>
    </citation>
    <scope>NUCLEOTIDE SEQUENCE [LARGE SCALE GENOMIC DNA]</scope>
    <source>
        <strain evidence="9 10">CGMCC 1.9313</strain>
    </source>
</reference>
<evidence type="ECO:0000256" key="4">
    <source>
        <dbReference type="ARBA" id="ARBA00016377"/>
    </source>
</evidence>
<comment type="cofactor">
    <cofactor evidence="2">
        <name>Mg(2+)</name>
        <dbReference type="ChEBI" id="CHEBI:18420"/>
    </cofactor>
</comment>
<dbReference type="AlphaFoldDB" id="A0A2T0U9L8"/>
<dbReference type="Proteomes" id="UP000238034">
    <property type="component" value="Unassembled WGS sequence"/>
</dbReference>
<accession>A0A2T0U9L8</accession>
<evidence type="ECO:0000256" key="6">
    <source>
        <dbReference type="ARBA" id="ARBA00032162"/>
    </source>
</evidence>
<dbReference type="CDD" id="cd03424">
    <property type="entry name" value="NUDIX_ADPRase_Nudt5_UGPPase_Nudt14"/>
    <property type="match status" value="1"/>
</dbReference>
<evidence type="ECO:0000313" key="10">
    <source>
        <dbReference type="Proteomes" id="UP000238034"/>
    </source>
</evidence>
<gene>
    <name evidence="9" type="ORF">B0I27_102385</name>
</gene>
<dbReference type="Gene3D" id="3.90.79.10">
    <property type="entry name" value="Nucleoside Triphosphate Pyrophosphohydrolase"/>
    <property type="match status" value="1"/>
</dbReference>
<feature type="domain" description="Nudix hydrolase" evidence="8">
    <location>
        <begin position="39"/>
        <end position="170"/>
    </location>
</feature>
<dbReference type="GO" id="GO:0016787">
    <property type="term" value="F:hydrolase activity"/>
    <property type="evidence" value="ECO:0007669"/>
    <property type="project" value="UniProtKB-KW"/>
</dbReference>
<evidence type="ECO:0000256" key="7">
    <source>
        <dbReference type="ARBA" id="ARBA00032272"/>
    </source>
</evidence>
<comment type="caution">
    <text evidence="9">The sequence shown here is derived from an EMBL/GenBank/DDBJ whole genome shotgun (WGS) entry which is preliminary data.</text>
</comment>
<dbReference type="InterPro" id="IPR015797">
    <property type="entry name" value="NUDIX_hydrolase-like_dom_sf"/>
</dbReference>
<dbReference type="GO" id="GO:0005829">
    <property type="term" value="C:cytosol"/>
    <property type="evidence" value="ECO:0007669"/>
    <property type="project" value="TreeGrafter"/>
</dbReference>
<protein>
    <recommendedName>
        <fullName evidence="4">GDP-mannose pyrophosphatase</fullName>
    </recommendedName>
    <alternativeName>
        <fullName evidence="6">GDP-mannose hydrolase</fullName>
    </alternativeName>
    <alternativeName>
        <fullName evidence="7">GDPMK</fullName>
    </alternativeName>
</protein>
<dbReference type="PROSITE" id="PS51462">
    <property type="entry name" value="NUDIX"/>
    <property type="match status" value="1"/>
</dbReference>
<dbReference type="SUPFAM" id="SSF55811">
    <property type="entry name" value="Nudix"/>
    <property type="match status" value="1"/>
</dbReference>
<keyword evidence="5" id="KW-0378">Hydrolase</keyword>
<evidence type="ECO:0000259" key="8">
    <source>
        <dbReference type="PROSITE" id="PS51462"/>
    </source>
</evidence>
<dbReference type="InterPro" id="IPR000086">
    <property type="entry name" value="NUDIX_hydrolase_dom"/>
</dbReference>
<comment type="similarity">
    <text evidence="3">Belongs to the Nudix hydrolase family. NudK subfamily.</text>
</comment>
<dbReference type="Pfam" id="PF00293">
    <property type="entry name" value="NUDIX"/>
    <property type="match status" value="1"/>
</dbReference>
<proteinExistence type="inferred from homology"/>
<evidence type="ECO:0000256" key="5">
    <source>
        <dbReference type="ARBA" id="ARBA00022801"/>
    </source>
</evidence>
<evidence type="ECO:0000313" key="9">
    <source>
        <dbReference type="EMBL" id="PRY54616.1"/>
    </source>
</evidence>
<sequence length="191" mass="21370">MSWQVLEEKDVSPSRWFPILQHKVKLPDGTVIDDYFFSPIGNVAMVLPLTADGNFILVKQYKHGLQDVFVELPGGMQQKGKSIEASAIAELEEETGIKVTLDKLIPLGQIANNPTKTNQITFGFLVKDAEFNSIQRLDATEQIEVINVSPLETLELIRTGNIRTSDTVALIFKAYLDHPEIFVQSSRRSGR</sequence>
<evidence type="ECO:0000256" key="3">
    <source>
        <dbReference type="ARBA" id="ARBA00007275"/>
    </source>
</evidence>
<evidence type="ECO:0000256" key="2">
    <source>
        <dbReference type="ARBA" id="ARBA00001946"/>
    </source>
</evidence>
<evidence type="ECO:0000256" key="1">
    <source>
        <dbReference type="ARBA" id="ARBA00000847"/>
    </source>
</evidence>
<dbReference type="GO" id="GO:0006753">
    <property type="term" value="P:nucleoside phosphate metabolic process"/>
    <property type="evidence" value="ECO:0007669"/>
    <property type="project" value="TreeGrafter"/>
</dbReference>